<dbReference type="EMBL" id="ACYE01000195">
    <property type="protein sequence ID" value="EFE41483.1"/>
    <property type="molecule type" value="Genomic_DNA"/>
</dbReference>
<dbReference type="HOGENOM" id="CLU_095067_0_0_1"/>
<dbReference type="RefSeq" id="XP_003022101.1">
    <property type="nucleotide sequence ID" value="XM_003022055.1"/>
</dbReference>
<keyword evidence="2" id="KW-1185">Reference proteome</keyword>
<evidence type="ECO:0000313" key="1">
    <source>
        <dbReference type="EMBL" id="EFE41483.1"/>
    </source>
</evidence>
<organism evidence="1 2">
    <name type="scientific">Trichophyton verrucosum (strain HKI 0517)</name>
    <dbReference type="NCBI Taxonomy" id="663202"/>
    <lineage>
        <taxon>Eukaryota</taxon>
        <taxon>Fungi</taxon>
        <taxon>Dikarya</taxon>
        <taxon>Ascomycota</taxon>
        <taxon>Pezizomycotina</taxon>
        <taxon>Eurotiomycetes</taxon>
        <taxon>Eurotiomycetidae</taxon>
        <taxon>Onygenales</taxon>
        <taxon>Arthrodermataceae</taxon>
        <taxon>Trichophyton</taxon>
    </lineage>
</organism>
<accession>D4D9J5</accession>
<dbReference type="AlphaFoldDB" id="D4D9J5"/>
<gene>
    <name evidence="1" type="ORF">TRV_03788</name>
</gene>
<sequence length="261" mass="28898">MPVSPAPATAHAEKGIKGKTSDFSLPLLFSFLSSLTYQPEKAAKMITTPTFAEMEDTARAVILCLKKCPDLAHTKVAIIGGAAICRYVAERQPTDDPELTEEQDVDFMITIPNAEVAHRRLLQAFDTMFTEYEGCLYYSHPGGKQIKVDFSTNCRLPYMPMAATIVRDVDINCLPYIGPTDLLVLSIRLCGQRNSEYSHIDRDSADAVALAETIVKEGPVVLSPIQRQVIREELAEVVHWGPKDETWWRGVLAAALSSKDK</sequence>
<evidence type="ECO:0000313" key="2">
    <source>
        <dbReference type="Proteomes" id="UP000008383"/>
    </source>
</evidence>
<name>D4D9J5_TRIVH</name>
<reference evidence="2" key="1">
    <citation type="journal article" date="2011" name="Genome Biol.">
        <title>Comparative and functional genomics provide insights into the pathogenicity of dermatophytic fungi.</title>
        <authorList>
            <person name="Burmester A."/>
            <person name="Shelest E."/>
            <person name="Gloeckner G."/>
            <person name="Heddergott C."/>
            <person name="Schindler S."/>
            <person name="Staib P."/>
            <person name="Heidel A."/>
            <person name="Felder M."/>
            <person name="Petzold A."/>
            <person name="Szafranski K."/>
            <person name="Feuermann M."/>
            <person name="Pedruzzi I."/>
            <person name="Priebe S."/>
            <person name="Groth M."/>
            <person name="Winkler R."/>
            <person name="Li W."/>
            <person name="Kniemeyer O."/>
            <person name="Schroeckh V."/>
            <person name="Hertweck C."/>
            <person name="Hube B."/>
            <person name="White T.C."/>
            <person name="Platzer M."/>
            <person name="Guthke R."/>
            <person name="Heitman J."/>
            <person name="Woestemeyer J."/>
            <person name="Zipfel P.F."/>
            <person name="Monod M."/>
            <person name="Brakhage A.A."/>
        </authorList>
    </citation>
    <scope>NUCLEOTIDE SEQUENCE [LARGE SCALE GENOMIC DNA]</scope>
    <source>
        <strain evidence="2">HKI 0517</strain>
    </source>
</reference>
<proteinExistence type="predicted"/>
<dbReference type="Proteomes" id="UP000008383">
    <property type="component" value="Unassembled WGS sequence"/>
</dbReference>
<dbReference type="GeneID" id="9578985"/>
<dbReference type="OrthoDB" id="5421247at2759"/>
<comment type="caution">
    <text evidence="1">The sequence shown here is derived from an EMBL/GenBank/DDBJ whole genome shotgun (WGS) entry which is preliminary data.</text>
</comment>
<protein>
    <submittedName>
        <fullName evidence="1">Uncharacterized protein</fullName>
    </submittedName>
</protein>
<dbReference type="KEGG" id="tve:TRV_03788"/>